<dbReference type="EMBL" id="BRYA01000975">
    <property type="protein sequence ID" value="GMI36794.1"/>
    <property type="molecule type" value="Genomic_DNA"/>
</dbReference>
<proteinExistence type="predicted"/>
<organism evidence="1 2">
    <name type="scientific">Triparma columacea</name>
    <dbReference type="NCBI Taxonomy" id="722753"/>
    <lineage>
        <taxon>Eukaryota</taxon>
        <taxon>Sar</taxon>
        <taxon>Stramenopiles</taxon>
        <taxon>Ochrophyta</taxon>
        <taxon>Bolidophyceae</taxon>
        <taxon>Parmales</taxon>
        <taxon>Triparmaceae</taxon>
        <taxon>Triparma</taxon>
    </lineage>
</organism>
<evidence type="ECO:0000313" key="2">
    <source>
        <dbReference type="Proteomes" id="UP001165065"/>
    </source>
</evidence>
<dbReference type="OrthoDB" id="194211at2759"/>
<evidence type="ECO:0000313" key="1">
    <source>
        <dbReference type="EMBL" id="GMI36794.1"/>
    </source>
</evidence>
<reference evidence="2" key="1">
    <citation type="journal article" date="2023" name="Commun. Biol.">
        <title>Genome analysis of Parmales, the sister group of diatoms, reveals the evolutionary specialization of diatoms from phago-mixotrophs to photoautotrophs.</title>
        <authorList>
            <person name="Ban H."/>
            <person name="Sato S."/>
            <person name="Yoshikawa S."/>
            <person name="Yamada K."/>
            <person name="Nakamura Y."/>
            <person name="Ichinomiya M."/>
            <person name="Sato N."/>
            <person name="Blanc-Mathieu R."/>
            <person name="Endo H."/>
            <person name="Kuwata A."/>
            <person name="Ogata H."/>
        </authorList>
    </citation>
    <scope>NUCLEOTIDE SEQUENCE [LARGE SCALE GENOMIC DNA]</scope>
</reference>
<keyword evidence="2" id="KW-1185">Reference proteome</keyword>
<sequence>MITCNTAEADCTGTWYEPGNVGGNGCCHCEGSCDFSLETGTDCNLSHYDAPKSLGSCYHGHTADPMITCNVAEADCTGSWYEPGSVGGSGCCHCDASCPHSTETGDKCHQSYYDLPQSKGSCYHGHTADPMITCDVAEADCTGTWYEPGNVGGSGCCHCDGSCDHTEETGTECNAGYYDIKTSKGSCYHGHTADPMITCDVAEADCTGTWYEPGKVGGSNGCCHCEGSCDHTEETGTDCASSYYDAGSRRFLRALEEVVGTCTYSDVCCKNPDTNECVLVGNPPQGHSDVTLDHCPTAEEGSSGKFTVMIDEKTSRFNSCCKEQAGSVEWTFTDGTSTGDDLDGNTGCQRDNSCVYEETCCYNSSGDHKCWLYKGLSQKQRNYGADDPKEGTAACPAGIGANGWVYASDESDGRNNGCCEDVTDAIPGNFRSQAVDGNPCFLKNPIFTRLTNGDGFVGKWCGYKKGDTSDDVLLFDTVAAAEAAGCTIGDSEDNTDVIEYEAGYNAPEQVQETFVAKIPATITLENVAVPAAGSTAMDEMVEVLESGILASLEVSGDVEVRITSIGGVAIVGNRRRLAGVAVEFEIIVKAKKSITARDDLVTTAIGKLTTAVEGGSCLTHIKQAATAKGGSAESGMASATVDTTSFTAPTESDVTKESYVEESSDLSGDSSKRVISLSVATVAGIVGVFLM</sequence>
<protein>
    <submittedName>
        <fullName evidence="1">Uncharacterized protein</fullName>
    </submittedName>
</protein>
<dbReference type="Proteomes" id="UP001165065">
    <property type="component" value="Unassembled WGS sequence"/>
</dbReference>
<name>A0A9W7L6S3_9STRA</name>
<comment type="caution">
    <text evidence="1">The sequence shown here is derived from an EMBL/GenBank/DDBJ whole genome shotgun (WGS) entry which is preliminary data.</text>
</comment>
<gene>
    <name evidence="1" type="ORF">TrCOL_g2065</name>
</gene>
<dbReference type="AlphaFoldDB" id="A0A9W7L6S3"/>
<accession>A0A9W7L6S3</accession>